<dbReference type="EMBL" id="CAJOBC010128363">
    <property type="protein sequence ID" value="CAF4603441.1"/>
    <property type="molecule type" value="Genomic_DNA"/>
</dbReference>
<dbReference type="AlphaFoldDB" id="A0A816FCS7"/>
<keyword evidence="3" id="KW-1185">Reference proteome</keyword>
<gene>
    <name evidence="1" type="ORF">GPM918_LOCUS45911</name>
    <name evidence="2" type="ORF">SRO942_LOCUS48945</name>
</gene>
<evidence type="ECO:0000313" key="1">
    <source>
        <dbReference type="EMBL" id="CAF1659316.1"/>
    </source>
</evidence>
<comment type="caution">
    <text evidence="1">The sequence shown here is derived from an EMBL/GenBank/DDBJ whole genome shotgun (WGS) entry which is preliminary data.</text>
</comment>
<accession>A0A816FCS7</accession>
<sequence>MYPDHFSYDVINDGRICQDENMKEVDCLSSPQKFLHESTSEMSESSSTVIPKPAASTKASWMRRGILTIPEYSPSVLSYLTGTPIIGFICLILSIYHSVSDLNTPCLPTDTLFHQFTRETHHHLSVNHPQQRHNNDYQTIGMKLVATYPKLESKQTRTPWRLITKALSHKWRNHVQMEKKRLKKISEQQLHTYDNVKH</sequence>
<dbReference type="Proteomes" id="UP000681722">
    <property type="component" value="Unassembled WGS sequence"/>
</dbReference>
<proteinExistence type="predicted"/>
<organism evidence="1 3">
    <name type="scientific">Didymodactylos carnosus</name>
    <dbReference type="NCBI Taxonomy" id="1234261"/>
    <lineage>
        <taxon>Eukaryota</taxon>
        <taxon>Metazoa</taxon>
        <taxon>Spiralia</taxon>
        <taxon>Gnathifera</taxon>
        <taxon>Rotifera</taxon>
        <taxon>Eurotatoria</taxon>
        <taxon>Bdelloidea</taxon>
        <taxon>Philodinida</taxon>
        <taxon>Philodinidae</taxon>
        <taxon>Didymodactylos</taxon>
    </lineage>
</organism>
<protein>
    <submittedName>
        <fullName evidence="1">Uncharacterized protein</fullName>
    </submittedName>
</protein>
<feature type="non-terminal residue" evidence="1">
    <location>
        <position position="1"/>
    </location>
</feature>
<reference evidence="1" key="1">
    <citation type="submission" date="2021-02" db="EMBL/GenBank/DDBJ databases">
        <authorList>
            <person name="Nowell W R."/>
        </authorList>
    </citation>
    <scope>NUCLEOTIDE SEQUENCE</scope>
</reference>
<dbReference type="Proteomes" id="UP000663829">
    <property type="component" value="Unassembled WGS sequence"/>
</dbReference>
<evidence type="ECO:0000313" key="2">
    <source>
        <dbReference type="EMBL" id="CAF4603441.1"/>
    </source>
</evidence>
<dbReference type="EMBL" id="CAJNOQ010055053">
    <property type="protein sequence ID" value="CAF1659316.1"/>
    <property type="molecule type" value="Genomic_DNA"/>
</dbReference>
<evidence type="ECO:0000313" key="3">
    <source>
        <dbReference type="Proteomes" id="UP000663829"/>
    </source>
</evidence>
<name>A0A816FCS7_9BILA</name>